<comment type="caution">
    <text evidence="2">The sequence shown here is derived from an EMBL/GenBank/DDBJ whole genome shotgun (WGS) entry which is preliminary data.</text>
</comment>
<evidence type="ECO:0000313" key="2">
    <source>
        <dbReference type="EMBL" id="MCC2615799.1"/>
    </source>
</evidence>
<keyword evidence="3" id="KW-1185">Reference proteome</keyword>
<dbReference type="RefSeq" id="WP_229159456.1">
    <property type="nucleotide sequence ID" value="NZ_JAJEWP010000001.1"/>
</dbReference>
<dbReference type="SUPFAM" id="SSF55729">
    <property type="entry name" value="Acyl-CoA N-acyltransferases (Nat)"/>
    <property type="match status" value="1"/>
</dbReference>
<evidence type="ECO:0000313" key="3">
    <source>
        <dbReference type="Proteomes" id="UP001520878"/>
    </source>
</evidence>
<name>A0ABS8G5M0_9ALTE</name>
<reference evidence="2 3" key="1">
    <citation type="submission" date="2021-10" db="EMBL/GenBank/DDBJ databases">
        <title>Draft genome of Aestuariibacter halophilus JC2043.</title>
        <authorList>
            <person name="Emsley S.A."/>
            <person name="Pfannmuller K.M."/>
            <person name="Ushijima B."/>
            <person name="Saw J.H."/>
            <person name="Videau P."/>
        </authorList>
    </citation>
    <scope>NUCLEOTIDE SEQUENCE [LARGE SCALE GENOMIC DNA]</scope>
    <source>
        <strain evidence="2 3">JC2043</strain>
    </source>
</reference>
<gene>
    <name evidence="2" type="ORF">LJ739_06070</name>
</gene>
<dbReference type="InterPro" id="IPR051531">
    <property type="entry name" value="N-acetyltransferase"/>
</dbReference>
<dbReference type="PANTHER" id="PTHR43792">
    <property type="entry name" value="GNAT FAMILY, PUTATIVE (AFU_ORTHOLOGUE AFUA_3G00765)-RELATED-RELATED"/>
    <property type="match status" value="1"/>
</dbReference>
<dbReference type="EMBL" id="JAJEWP010000001">
    <property type="protein sequence ID" value="MCC2615799.1"/>
    <property type="molecule type" value="Genomic_DNA"/>
</dbReference>
<dbReference type="Proteomes" id="UP001520878">
    <property type="component" value="Unassembled WGS sequence"/>
</dbReference>
<sequence>MQHISAPLSADQARKRVKWLMQCDKNPANAIWVLLDKHQLLQGLITLLDDAEQNRAEMGIMLLPRWHGSGLGAKALYALTRVAFLDLNKTALFAQVSEHNLTVARILRALGFTESRHQKHSLRHFNCTIQQWRDNARHTLFTSRGTP</sequence>
<evidence type="ECO:0000259" key="1">
    <source>
        <dbReference type="Pfam" id="PF13302"/>
    </source>
</evidence>
<dbReference type="Pfam" id="PF13302">
    <property type="entry name" value="Acetyltransf_3"/>
    <property type="match status" value="1"/>
</dbReference>
<accession>A0ABS8G5M0</accession>
<feature type="domain" description="N-acetyltransferase" evidence="1">
    <location>
        <begin position="1"/>
        <end position="113"/>
    </location>
</feature>
<dbReference type="InterPro" id="IPR016181">
    <property type="entry name" value="Acyl_CoA_acyltransferase"/>
</dbReference>
<organism evidence="2 3">
    <name type="scientific">Fluctibacter halophilus</name>
    <dbReference type="NCBI Taxonomy" id="226011"/>
    <lineage>
        <taxon>Bacteria</taxon>
        <taxon>Pseudomonadati</taxon>
        <taxon>Pseudomonadota</taxon>
        <taxon>Gammaproteobacteria</taxon>
        <taxon>Alteromonadales</taxon>
        <taxon>Alteromonadaceae</taxon>
        <taxon>Fluctibacter</taxon>
    </lineage>
</organism>
<proteinExistence type="predicted"/>
<dbReference type="Gene3D" id="3.40.630.30">
    <property type="match status" value="1"/>
</dbReference>
<dbReference type="InterPro" id="IPR000182">
    <property type="entry name" value="GNAT_dom"/>
</dbReference>
<protein>
    <submittedName>
        <fullName evidence="2">GNAT family N-acetyltransferase</fullName>
    </submittedName>
</protein>